<protein>
    <submittedName>
        <fullName evidence="1">Uncharacterized protein</fullName>
    </submittedName>
</protein>
<organism evidence="1 2">
    <name type="scientific">Corchorus capsularis</name>
    <name type="common">Jute</name>
    <dbReference type="NCBI Taxonomy" id="210143"/>
    <lineage>
        <taxon>Eukaryota</taxon>
        <taxon>Viridiplantae</taxon>
        <taxon>Streptophyta</taxon>
        <taxon>Embryophyta</taxon>
        <taxon>Tracheophyta</taxon>
        <taxon>Spermatophyta</taxon>
        <taxon>Magnoliopsida</taxon>
        <taxon>eudicotyledons</taxon>
        <taxon>Gunneridae</taxon>
        <taxon>Pentapetalae</taxon>
        <taxon>rosids</taxon>
        <taxon>malvids</taxon>
        <taxon>Malvales</taxon>
        <taxon>Malvaceae</taxon>
        <taxon>Grewioideae</taxon>
        <taxon>Apeibeae</taxon>
        <taxon>Corchorus</taxon>
    </lineage>
</organism>
<keyword evidence="2" id="KW-1185">Reference proteome</keyword>
<evidence type="ECO:0000313" key="1">
    <source>
        <dbReference type="EMBL" id="OMP11265.1"/>
    </source>
</evidence>
<dbReference type="AlphaFoldDB" id="A0A1R3KW16"/>
<proteinExistence type="predicted"/>
<name>A0A1R3KW16_COCAP</name>
<accession>A0A1R3KW16</accession>
<dbReference type="EMBL" id="AWWV01001429">
    <property type="protein sequence ID" value="OMP11265.1"/>
    <property type="molecule type" value="Genomic_DNA"/>
</dbReference>
<reference evidence="1 2" key="1">
    <citation type="submission" date="2013-09" db="EMBL/GenBank/DDBJ databases">
        <title>Corchorus capsularis genome sequencing.</title>
        <authorList>
            <person name="Alam M."/>
            <person name="Haque M.S."/>
            <person name="Islam M.S."/>
            <person name="Emdad E.M."/>
            <person name="Islam M.M."/>
            <person name="Ahmed B."/>
            <person name="Halim A."/>
            <person name="Hossen Q.M.M."/>
            <person name="Hossain M.Z."/>
            <person name="Ahmed R."/>
            <person name="Khan M.M."/>
            <person name="Islam R."/>
            <person name="Rashid M.M."/>
            <person name="Khan S.A."/>
            <person name="Rahman M.S."/>
            <person name="Alam M."/>
        </authorList>
    </citation>
    <scope>NUCLEOTIDE SEQUENCE [LARGE SCALE GENOMIC DNA]</scope>
    <source>
        <strain evidence="2">cv. CVL-1</strain>
        <tissue evidence="1">Whole seedling</tissue>
    </source>
</reference>
<dbReference type="Gramene" id="OMP11265">
    <property type="protein sequence ID" value="OMP11265"/>
    <property type="gene ID" value="CCACVL1_00591"/>
</dbReference>
<feature type="non-terminal residue" evidence="1">
    <location>
        <position position="1"/>
    </location>
</feature>
<dbReference type="Proteomes" id="UP000188268">
    <property type="component" value="Unassembled WGS sequence"/>
</dbReference>
<comment type="caution">
    <text evidence="1">The sequence shown here is derived from an EMBL/GenBank/DDBJ whole genome shotgun (WGS) entry which is preliminary data.</text>
</comment>
<evidence type="ECO:0000313" key="2">
    <source>
        <dbReference type="Proteomes" id="UP000188268"/>
    </source>
</evidence>
<sequence>EVPRIEFLSYIDRTNNITLFQITAEPFHY</sequence>
<gene>
    <name evidence="1" type="ORF">CCACVL1_00591</name>
</gene>